<protein>
    <recommendedName>
        <fullName evidence="3">DUF349 domain-containing protein</fullName>
    </recommendedName>
</protein>
<evidence type="ECO:0008006" key="3">
    <source>
        <dbReference type="Google" id="ProtNLM"/>
    </source>
</evidence>
<gene>
    <name evidence="1" type="ORF">GCM10009422_15920</name>
</gene>
<sequence length="279" mass="30511">MADGAYRWQGNAPALDAARVEAIHDGWDDAQAHLFAEPARAHAVSQIDRALAAVRSGDFGQASERLSAARDALMGLDPARLEPRRGLAGLFDSRSKRLKAFREAWWVTAGDITDLVADLRERLNGSTKRPGALEAVWADARDAFIELDAHLLAAARRVTGQPVGDEPHPYEDRRRTLETCRGAVLGALPVLRVAQGADTRADEALKACAEAAEMWRDDWKAALGLSGKRPRKVKPDRNRLIEARDALVAQLDRALAAVAPASARRAELNQRLTRLRESV</sequence>
<organism evidence="1 2">
    <name type="scientific">Brevundimonas kwangchunensis</name>
    <dbReference type="NCBI Taxonomy" id="322163"/>
    <lineage>
        <taxon>Bacteria</taxon>
        <taxon>Pseudomonadati</taxon>
        <taxon>Pseudomonadota</taxon>
        <taxon>Alphaproteobacteria</taxon>
        <taxon>Caulobacterales</taxon>
        <taxon>Caulobacteraceae</taxon>
        <taxon>Brevundimonas</taxon>
    </lineage>
</organism>
<evidence type="ECO:0000313" key="2">
    <source>
        <dbReference type="Proteomes" id="UP001501352"/>
    </source>
</evidence>
<accession>A0ABP3RYB7</accession>
<comment type="caution">
    <text evidence="1">The sequence shown here is derived from an EMBL/GenBank/DDBJ whole genome shotgun (WGS) entry which is preliminary data.</text>
</comment>
<dbReference type="EMBL" id="BAAAGA010000003">
    <property type="protein sequence ID" value="GAA0620996.1"/>
    <property type="molecule type" value="Genomic_DNA"/>
</dbReference>
<dbReference type="RefSeq" id="WP_343792489.1">
    <property type="nucleotide sequence ID" value="NZ_BAAAGA010000003.1"/>
</dbReference>
<evidence type="ECO:0000313" key="1">
    <source>
        <dbReference type="EMBL" id="GAA0620996.1"/>
    </source>
</evidence>
<name>A0ABP3RYB7_9CAUL</name>
<keyword evidence="2" id="KW-1185">Reference proteome</keyword>
<dbReference type="Proteomes" id="UP001501352">
    <property type="component" value="Unassembled WGS sequence"/>
</dbReference>
<proteinExistence type="predicted"/>
<reference evidence="2" key="1">
    <citation type="journal article" date="2019" name="Int. J. Syst. Evol. Microbiol.">
        <title>The Global Catalogue of Microorganisms (GCM) 10K type strain sequencing project: providing services to taxonomists for standard genome sequencing and annotation.</title>
        <authorList>
            <consortium name="The Broad Institute Genomics Platform"/>
            <consortium name="The Broad Institute Genome Sequencing Center for Infectious Disease"/>
            <person name="Wu L."/>
            <person name="Ma J."/>
        </authorList>
    </citation>
    <scope>NUCLEOTIDE SEQUENCE [LARGE SCALE GENOMIC DNA]</scope>
    <source>
        <strain evidence="2">JCM 12928</strain>
    </source>
</reference>